<reference evidence="2 3" key="2">
    <citation type="journal article" date="2021" name="Int. J. Syst. Evol. Microbiol.">
        <title>Isolation and Polyphasic Characterization of Desulfuromonas versatilis sp. Nov., an Electrogenic Bacteria Capable of Versatile Metabolism Isolated from a Graphene Oxide-Reducing Enrichment Culture.</title>
        <authorList>
            <person name="Xie L."/>
            <person name="Yoshida N."/>
            <person name="Ishii S."/>
            <person name="Meng L."/>
        </authorList>
    </citation>
    <scope>NUCLEOTIDE SEQUENCE [LARGE SCALE GENOMIC DNA]</scope>
    <source>
        <strain evidence="2 3">NIT-T3</strain>
    </source>
</reference>
<accession>A0ABN6E3W4</accession>
<dbReference type="Pfam" id="PF13529">
    <property type="entry name" value="Peptidase_C39_2"/>
    <property type="match status" value="1"/>
</dbReference>
<dbReference type="InterPro" id="IPR039564">
    <property type="entry name" value="Peptidase_C39-like"/>
</dbReference>
<dbReference type="EMBL" id="AP024355">
    <property type="protein sequence ID" value="BCR06947.1"/>
    <property type="molecule type" value="Genomic_DNA"/>
</dbReference>
<dbReference type="Gene3D" id="3.90.70.10">
    <property type="entry name" value="Cysteine proteinases"/>
    <property type="match status" value="1"/>
</dbReference>
<evidence type="ECO:0000313" key="2">
    <source>
        <dbReference type="EMBL" id="BCR06947.1"/>
    </source>
</evidence>
<evidence type="ECO:0000259" key="1">
    <source>
        <dbReference type="Pfam" id="PF13529"/>
    </source>
</evidence>
<keyword evidence="3" id="KW-1185">Reference proteome</keyword>
<proteinExistence type="predicted"/>
<name>A0ABN6E3W4_9BACT</name>
<feature type="domain" description="Peptidase C39-like" evidence="1">
    <location>
        <begin position="132"/>
        <end position="193"/>
    </location>
</feature>
<dbReference type="Proteomes" id="UP001319827">
    <property type="component" value="Chromosome"/>
</dbReference>
<sequence>MLTRLPLQILPQPDETTCGPTCLHAVYRYFNDEMPLDRVIAEVPMLQEGGTLAVLLGCHALRRGYRATIYSYKLQLFDPTWMHLDPQALQERLEAQMRFKEDAKLHLASKAYIEFLGRGGKLRFEDLNPALIRRYLNRAVPIITGLSATYLYRSAREYGPNCDYDDIRGVPSGHFVVLRGYDRAERRVLVADPLIPNPVAETQKYAVNIERVICSILLGVLTYDANLLIIQPPAGGGKE</sequence>
<protein>
    <recommendedName>
        <fullName evidence="1">Peptidase C39-like domain-containing protein</fullName>
    </recommendedName>
</protein>
<gene>
    <name evidence="2" type="ORF">DESUT3_40160</name>
</gene>
<reference evidence="2 3" key="1">
    <citation type="journal article" date="2016" name="C (Basel)">
        <title>Selective Growth of and Electricity Production by Marine Exoelectrogenic Bacteria in Self-Aggregated Hydrogel of Microbially Reduced Graphene Oxide.</title>
        <authorList>
            <person name="Yoshida N."/>
            <person name="Goto Y."/>
            <person name="Miyata Y."/>
        </authorList>
    </citation>
    <scope>NUCLEOTIDE SEQUENCE [LARGE SCALE GENOMIC DNA]</scope>
    <source>
        <strain evidence="2 3">NIT-T3</strain>
    </source>
</reference>
<dbReference type="RefSeq" id="WP_221250322.1">
    <property type="nucleotide sequence ID" value="NZ_AP024355.1"/>
</dbReference>
<organism evidence="2 3">
    <name type="scientific">Desulfuromonas versatilis</name>
    <dbReference type="NCBI Taxonomy" id="2802975"/>
    <lineage>
        <taxon>Bacteria</taxon>
        <taxon>Pseudomonadati</taxon>
        <taxon>Thermodesulfobacteriota</taxon>
        <taxon>Desulfuromonadia</taxon>
        <taxon>Desulfuromonadales</taxon>
        <taxon>Desulfuromonadaceae</taxon>
        <taxon>Desulfuromonas</taxon>
    </lineage>
</organism>
<evidence type="ECO:0000313" key="3">
    <source>
        <dbReference type="Proteomes" id="UP001319827"/>
    </source>
</evidence>